<dbReference type="InterPro" id="IPR001173">
    <property type="entry name" value="Glyco_trans_2-like"/>
</dbReference>
<dbReference type="OrthoDB" id="9806525at2"/>
<comment type="caution">
    <text evidence="7">The sequence shown here is derived from an EMBL/GenBank/DDBJ whole genome shotgun (WGS) entry which is preliminary data.</text>
</comment>
<dbReference type="Proteomes" id="UP000225740">
    <property type="component" value="Unassembled WGS sequence"/>
</dbReference>
<dbReference type="PANTHER" id="PTHR43646:SF2">
    <property type="entry name" value="GLYCOSYLTRANSFERASE 2-LIKE DOMAIN-CONTAINING PROTEIN"/>
    <property type="match status" value="1"/>
</dbReference>
<dbReference type="InterPro" id="IPR026461">
    <property type="entry name" value="Trfase_2_rSAM/seldom_assoc"/>
</dbReference>
<keyword evidence="5" id="KW-0472">Membrane</keyword>
<accession>A0A2G1WC67</accession>
<dbReference type="Gene3D" id="3.90.550.10">
    <property type="entry name" value="Spore Coat Polysaccharide Biosynthesis Protein SpsA, Chain A"/>
    <property type="match status" value="1"/>
</dbReference>
<dbReference type="RefSeq" id="WP_099259526.1">
    <property type="nucleotide sequence ID" value="NZ_NIZW01000002.1"/>
</dbReference>
<keyword evidence="8" id="KW-1185">Reference proteome</keyword>
<gene>
    <name evidence="7" type="ORF">CEE69_04500</name>
</gene>
<evidence type="ECO:0000313" key="7">
    <source>
        <dbReference type="EMBL" id="PHQ36627.1"/>
    </source>
</evidence>
<keyword evidence="4 7" id="KW-0808">Transferase</keyword>
<evidence type="ECO:0000259" key="6">
    <source>
        <dbReference type="Pfam" id="PF00535"/>
    </source>
</evidence>
<protein>
    <submittedName>
        <fullName evidence="7">Glycosyl transferase family 2</fullName>
    </submittedName>
</protein>
<dbReference type="SUPFAM" id="SSF53448">
    <property type="entry name" value="Nucleotide-diphospho-sugar transferases"/>
    <property type="match status" value="1"/>
</dbReference>
<keyword evidence="3" id="KW-0328">Glycosyltransferase</keyword>
<keyword evidence="2" id="KW-1003">Cell membrane</keyword>
<dbReference type="EMBL" id="NIZW01000002">
    <property type="protein sequence ID" value="PHQ36627.1"/>
    <property type="molecule type" value="Genomic_DNA"/>
</dbReference>
<evidence type="ECO:0000256" key="5">
    <source>
        <dbReference type="ARBA" id="ARBA00023136"/>
    </source>
</evidence>
<dbReference type="PANTHER" id="PTHR43646">
    <property type="entry name" value="GLYCOSYLTRANSFERASE"/>
    <property type="match status" value="1"/>
</dbReference>
<dbReference type="CDD" id="cd02522">
    <property type="entry name" value="GT_2_like_a"/>
    <property type="match status" value="1"/>
</dbReference>
<dbReference type="Pfam" id="PF00535">
    <property type="entry name" value="Glycos_transf_2"/>
    <property type="match status" value="1"/>
</dbReference>
<dbReference type="GeneID" id="90607512"/>
<organism evidence="7 8">
    <name type="scientific">Rhodopirellula bahusiensis</name>
    <dbReference type="NCBI Taxonomy" id="2014065"/>
    <lineage>
        <taxon>Bacteria</taxon>
        <taxon>Pseudomonadati</taxon>
        <taxon>Planctomycetota</taxon>
        <taxon>Planctomycetia</taxon>
        <taxon>Pirellulales</taxon>
        <taxon>Pirellulaceae</taxon>
        <taxon>Rhodopirellula</taxon>
    </lineage>
</organism>
<evidence type="ECO:0000256" key="3">
    <source>
        <dbReference type="ARBA" id="ARBA00022676"/>
    </source>
</evidence>
<comment type="subcellular location">
    <subcellularLocation>
        <location evidence="1">Cell membrane</location>
    </subcellularLocation>
</comment>
<reference evidence="7 8" key="1">
    <citation type="submission" date="2017-06" db="EMBL/GenBank/DDBJ databases">
        <title>Description of Rhodopirellula bahusiensis sp. nov.</title>
        <authorList>
            <person name="Kizina J."/>
            <person name="Harder J."/>
        </authorList>
    </citation>
    <scope>NUCLEOTIDE SEQUENCE [LARGE SCALE GENOMIC DNA]</scope>
    <source>
        <strain evidence="7 8">SWK21</strain>
    </source>
</reference>
<sequence>MKLSVIVPTWNEAANIEACVSSALQCGAAEVIVSDGGSQDETIAIIDAMNEPRVRWLRSPSGRGVQLRAAAEQATGDLLLFLHADNRLPVDALEQIREADWPEWGGFRQRIEAGGFRYRLLEWGNAWRARVRSNLFGDQAIFVHRELYERVGGFAAVGLMEDVMLSAELRKQTPATLLAGPVAVDPRRWQQRGVIRQTLLNWRIQRAFARGASPDELRRIYDA</sequence>
<dbReference type="GO" id="GO:0016757">
    <property type="term" value="F:glycosyltransferase activity"/>
    <property type="evidence" value="ECO:0007669"/>
    <property type="project" value="UniProtKB-KW"/>
</dbReference>
<dbReference type="GO" id="GO:0005886">
    <property type="term" value="C:plasma membrane"/>
    <property type="evidence" value="ECO:0007669"/>
    <property type="project" value="UniProtKB-SubCell"/>
</dbReference>
<dbReference type="NCBIfam" id="TIGR04283">
    <property type="entry name" value="glyco_like_mftF"/>
    <property type="match status" value="1"/>
</dbReference>
<evidence type="ECO:0000256" key="1">
    <source>
        <dbReference type="ARBA" id="ARBA00004236"/>
    </source>
</evidence>
<feature type="domain" description="Glycosyltransferase 2-like" evidence="6">
    <location>
        <begin position="4"/>
        <end position="97"/>
    </location>
</feature>
<evidence type="ECO:0000313" key="8">
    <source>
        <dbReference type="Proteomes" id="UP000225740"/>
    </source>
</evidence>
<evidence type="ECO:0000256" key="2">
    <source>
        <dbReference type="ARBA" id="ARBA00022475"/>
    </source>
</evidence>
<name>A0A2G1WC67_9BACT</name>
<dbReference type="InterPro" id="IPR029044">
    <property type="entry name" value="Nucleotide-diphossugar_trans"/>
</dbReference>
<dbReference type="AlphaFoldDB" id="A0A2G1WC67"/>
<proteinExistence type="predicted"/>
<evidence type="ECO:0000256" key="4">
    <source>
        <dbReference type="ARBA" id="ARBA00022679"/>
    </source>
</evidence>